<keyword evidence="5" id="KW-0297">G-protein coupled receptor</keyword>
<dbReference type="PRINTS" id="PR00237">
    <property type="entry name" value="GPCRRHODOPSN"/>
</dbReference>
<dbReference type="RefSeq" id="XP_002736194.1">
    <property type="nucleotide sequence ID" value="XM_002736148.1"/>
</dbReference>
<evidence type="ECO:0000256" key="9">
    <source>
        <dbReference type="SAM" id="MobiDB-lite"/>
    </source>
</evidence>
<evidence type="ECO:0000313" key="12">
    <source>
        <dbReference type="Proteomes" id="UP000694865"/>
    </source>
</evidence>
<feature type="domain" description="G-protein coupled receptors family 1 profile" evidence="11">
    <location>
        <begin position="68"/>
        <end position="378"/>
    </location>
</feature>
<accession>A0ABM0GS70</accession>
<sequence length="634" mass="70324">MKAMRTDVGDIFLRSLLFNNNSSATTDVEFPTNSGVECSYAQDTQASAATRTCLFSIMLLFSMTAIMGNLTVIIVVAATTKLHTIASIFLLNLSFSDLLIGLVIMPFVADNVLNAGFAHEQTLCQVLGFLTTLCCINSIISLVAIALDRYSAIIHCLYYASTEHRRQAVGILIWTWLHAIVCSALPALGWGKYDYMPARFACSVDWTHTPGYTVFVVALCFILPLCVILFCYGRILRVARQHARRISNVHLHLSASRQNLHPVMASPSSVFGRDNAAYDVISYDFVANMPDADTLSMSSSGAATVNEPSRSFRSKSRATRRLFLVVFVFLLCWLPYVVLHLYRMATVVTCRDSSASPFLATMTTWMALMSSALNPTIYGFGNRKFRSALRRLYRKVRHRHCERNRVEEIETISRRLSAVNIPMWRSRSSSTASSLNSDARTRTTRLASFGAVSSLSAGYFTAPHDQSLQSRAIRSGSLPDTNRRLEAMSQFTTTGHFLDVPRPAYEDLLNSDAQSKHKKIRIAKSLTNLPGWTGNDEDAAFYYGTTSDNSERVGSPAPRRKRSRSESFVNVTYLRVPNIVHSKKTCNSTNNSQSSSKQSAPKVRHSSPKSNVPVTIVTVHNLDEDGLSESGSNI</sequence>
<feature type="region of interest" description="Disordered" evidence="9">
    <location>
        <begin position="543"/>
        <end position="566"/>
    </location>
</feature>
<evidence type="ECO:0000256" key="5">
    <source>
        <dbReference type="ARBA" id="ARBA00023040"/>
    </source>
</evidence>
<evidence type="ECO:0000256" key="8">
    <source>
        <dbReference type="ARBA" id="ARBA00023224"/>
    </source>
</evidence>
<dbReference type="PANTHER" id="PTHR22752:SF14">
    <property type="entry name" value="G-PROTEIN COUPLED RECEPTORS FAMILY 1 PROFILE DOMAIN-CONTAINING PROTEIN"/>
    <property type="match status" value="1"/>
</dbReference>
<keyword evidence="4 10" id="KW-1133">Transmembrane helix</keyword>
<dbReference type="Proteomes" id="UP000694865">
    <property type="component" value="Unplaced"/>
</dbReference>
<dbReference type="CDD" id="cd00637">
    <property type="entry name" value="7tm_classA_rhodopsin-like"/>
    <property type="match status" value="1"/>
</dbReference>
<protein>
    <submittedName>
        <fullName evidence="13">G-protein coupled receptor 161-like</fullName>
    </submittedName>
</protein>
<feature type="transmembrane region" description="Helical" evidence="10">
    <location>
        <begin position="362"/>
        <end position="381"/>
    </location>
</feature>
<evidence type="ECO:0000313" key="13">
    <source>
        <dbReference type="RefSeq" id="XP_002736194.1"/>
    </source>
</evidence>
<dbReference type="SUPFAM" id="SSF81321">
    <property type="entry name" value="Family A G protein-coupled receptor-like"/>
    <property type="match status" value="1"/>
</dbReference>
<organism evidence="12 13">
    <name type="scientific">Saccoglossus kowalevskii</name>
    <name type="common">Acorn worm</name>
    <dbReference type="NCBI Taxonomy" id="10224"/>
    <lineage>
        <taxon>Eukaryota</taxon>
        <taxon>Metazoa</taxon>
        <taxon>Hemichordata</taxon>
        <taxon>Enteropneusta</taxon>
        <taxon>Harrimaniidae</taxon>
        <taxon>Saccoglossus</taxon>
    </lineage>
</organism>
<evidence type="ECO:0000256" key="10">
    <source>
        <dbReference type="SAM" id="Phobius"/>
    </source>
</evidence>
<reference evidence="13" key="1">
    <citation type="submission" date="2025-08" db="UniProtKB">
        <authorList>
            <consortium name="RefSeq"/>
        </authorList>
    </citation>
    <scope>IDENTIFICATION</scope>
    <source>
        <tissue evidence="13">Testes</tissue>
    </source>
</reference>
<evidence type="ECO:0000256" key="6">
    <source>
        <dbReference type="ARBA" id="ARBA00023136"/>
    </source>
</evidence>
<keyword evidence="3 10" id="KW-0812">Transmembrane</keyword>
<dbReference type="Gene3D" id="1.20.1070.10">
    <property type="entry name" value="Rhodopsin 7-helix transmembrane proteins"/>
    <property type="match status" value="1"/>
</dbReference>
<keyword evidence="12" id="KW-1185">Reference proteome</keyword>
<dbReference type="InterPro" id="IPR017452">
    <property type="entry name" value="GPCR_Rhodpsn_7TM"/>
</dbReference>
<evidence type="ECO:0000259" key="11">
    <source>
        <dbReference type="PROSITE" id="PS50262"/>
    </source>
</evidence>
<keyword evidence="2" id="KW-1003">Cell membrane</keyword>
<dbReference type="PANTHER" id="PTHR22752">
    <property type="entry name" value="G PROTEIN-COUPLED RECEPTOR"/>
    <property type="match status" value="1"/>
</dbReference>
<dbReference type="PROSITE" id="PS50262">
    <property type="entry name" value="G_PROTEIN_RECEP_F1_2"/>
    <property type="match status" value="1"/>
</dbReference>
<keyword evidence="6 10" id="KW-0472">Membrane</keyword>
<evidence type="ECO:0000256" key="4">
    <source>
        <dbReference type="ARBA" id="ARBA00022989"/>
    </source>
</evidence>
<feature type="transmembrane region" description="Helical" evidence="10">
    <location>
        <begin position="168"/>
        <end position="191"/>
    </location>
</feature>
<evidence type="ECO:0000256" key="1">
    <source>
        <dbReference type="ARBA" id="ARBA00004651"/>
    </source>
</evidence>
<feature type="compositionally biased region" description="Low complexity" evidence="9">
    <location>
        <begin position="585"/>
        <end position="599"/>
    </location>
</feature>
<feature type="transmembrane region" description="Helical" evidence="10">
    <location>
        <begin position="54"/>
        <end position="77"/>
    </location>
</feature>
<dbReference type="GeneID" id="100369276"/>
<gene>
    <name evidence="13" type="primary">LOC100369276</name>
</gene>
<comment type="subcellular location">
    <subcellularLocation>
        <location evidence="1">Cell membrane</location>
        <topology evidence="1">Multi-pass membrane protein</topology>
    </subcellularLocation>
</comment>
<evidence type="ECO:0000256" key="3">
    <source>
        <dbReference type="ARBA" id="ARBA00022692"/>
    </source>
</evidence>
<evidence type="ECO:0000256" key="7">
    <source>
        <dbReference type="ARBA" id="ARBA00023170"/>
    </source>
</evidence>
<keyword evidence="7" id="KW-0675">Receptor</keyword>
<proteinExistence type="predicted"/>
<keyword evidence="8" id="KW-0807">Transducer</keyword>
<feature type="transmembrane region" description="Helical" evidence="10">
    <location>
        <begin position="322"/>
        <end position="342"/>
    </location>
</feature>
<feature type="transmembrane region" description="Helical" evidence="10">
    <location>
        <begin position="129"/>
        <end position="147"/>
    </location>
</feature>
<name>A0ABM0GS70_SACKO</name>
<dbReference type="Pfam" id="PF00001">
    <property type="entry name" value="7tm_1"/>
    <property type="match status" value="1"/>
</dbReference>
<feature type="transmembrane region" description="Helical" evidence="10">
    <location>
        <begin position="211"/>
        <end position="235"/>
    </location>
</feature>
<evidence type="ECO:0000256" key="2">
    <source>
        <dbReference type="ARBA" id="ARBA00022475"/>
    </source>
</evidence>
<feature type="region of interest" description="Disordered" evidence="9">
    <location>
        <begin position="583"/>
        <end position="615"/>
    </location>
</feature>
<feature type="transmembrane region" description="Helical" evidence="10">
    <location>
        <begin position="89"/>
        <end position="109"/>
    </location>
</feature>
<dbReference type="InterPro" id="IPR000276">
    <property type="entry name" value="GPCR_Rhodpsn"/>
</dbReference>